<accession>A0AAD3H4B0</accession>
<name>A0AAD3H4B0_9STRA</name>
<dbReference type="Proteomes" id="UP001054902">
    <property type="component" value="Unassembled WGS sequence"/>
</dbReference>
<gene>
    <name evidence="1" type="ORF">CTEN210_06292</name>
</gene>
<dbReference type="EMBL" id="BLLK01000038">
    <property type="protein sequence ID" value="GFH49816.1"/>
    <property type="molecule type" value="Genomic_DNA"/>
</dbReference>
<evidence type="ECO:0000313" key="1">
    <source>
        <dbReference type="EMBL" id="GFH49816.1"/>
    </source>
</evidence>
<keyword evidence="2" id="KW-1185">Reference proteome</keyword>
<organism evidence="1 2">
    <name type="scientific">Chaetoceros tenuissimus</name>
    <dbReference type="NCBI Taxonomy" id="426638"/>
    <lineage>
        <taxon>Eukaryota</taxon>
        <taxon>Sar</taxon>
        <taxon>Stramenopiles</taxon>
        <taxon>Ochrophyta</taxon>
        <taxon>Bacillariophyta</taxon>
        <taxon>Coscinodiscophyceae</taxon>
        <taxon>Chaetocerotophycidae</taxon>
        <taxon>Chaetocerotales</taxon>
        <taxon>Chaetocerotaceae</taxon>
        <taxon>Chaetoceros</taxon>
    </lineage>
</organism>
<dbReference type="AlphaFoldDB" id="A0AAD3H4B0"/>
<comment type="caution">
    <text evidence="1">The sequence shown here is derived from an EMBL/GenBank/DDBJ whole genome shotgun (WGS) entry which is preliminary data.</text>
</comment>
<reference evidence="1 2" key="1">
    <citation type="journal article" date="2021" name="Sci. Rep.">
        <title>The genome of the diatom Chaetoceros tenuissimus carries an ancient integrated fragment of an extant virus.</title>
        <authorList>
            <person name="Hongo Y."/>
            <person name="Kimura K."/>
            <person name="Takaki Y."/>
            <person name="Yoshida Y."/>
            <person name="Baba S."/>
            <person name="Kobayashi G."/>
            <person name="Nagasaki K."/>
            <person name="Hano T."/>
            <person name="Tomaru Y."/>
        </authorList>
    </citation>
    <scope>NUCLEOTIDE SEQUENCE [LARGE SCALE GENOMIC DNA]</scope>
    <source>
        <strain evidence="1 2">NIES-3715</strain>
    </source>
</reference>
<sequence>MGGCGSNFFQPLEDEINFCLDVEDCCCSTSEQHFYDKVEEELLPIQTIVSKEKYAISKEEDIRDVIVEHIQNIIPEEMKNVEEILSQFQNREEELLGKLLYIQSRANAARKRELSRRIAKRNARKFKNKKKNLSG</sequence>
<protein>
    <submittedName>
        <fullName evidence="1">Uncharacterized protein</fullName>
    </submittedName>
</protein>
<evidence type="ECO:0000313" key="2">
    <source>
        <dbReference type="Proteomes" id="UP001054902"/>
    </source>
</evidence>
<proteinExistence type="predicted"/>